<name>A0A5N5HGY0_9ROSA</name>
<keyword evidence="3" id="KW-1185">Reference proteome</keyword>
<organism evidence="2 3">
    <name type="scientific">Pyrus ussuriensis x Pyrus communis</name>
    <dbReference type="NCBI Taxonomy" id="2448454"/>
    <lineage>
        <taxon>Eukaryota</taxon>
        <taxon>Viridiplantae</taxon>
        <taxon>Streptophyta</taxon>
        <taxon>Embryophyta</taxon>
        <taxon>Tracheophyta</taxon>
        <taxon>Spermatophyta</taxon>
        <taxon>Magnoliopsida</taxon>
        <taxon>eudicotyledons</taxon>
        <taxon>Gunneridae</taxon>
        <taxon>Pentapetalae</taxon>
        <taxon>rosids</taxon>
        <taxon>fabids</taxon>
        <taxon>Rosales</taxon>
        <taxon>Rosaceae</taxon>
        <taxon>Amygdaloideae</taxon>
        <taxon>Maleae</taxon>
        <taxon>Pyrus</taxon>
    </lineage>
</organism>
<dbReference type="EMBL" id="SMOL01000157">
    <property type="protein sequence ID" value="KAB2627105.1"/>
    <property type="molecule type" value="Genomic_DNA"/>
</dbReference>
<feature type="region of interest" description="Disordered" evidence="1">
    <location>
        <begin position="1"/>
        <end position="20"/>
    </location>
</feature>
<sequence>MEEERSDRKGEILTQPHHISAANTLIPSTLPSNLVPNQLSFCPPNSCTRPHLLSATNPPLLSPPYHTPPPHHVKALTPDHLPRNQP</sequence>
<reference evidence="3" key="2">
    <citation type="submission" date="2019-10" db="EMBL/GenBank/DDBJ databases">
        <title>A de novo genome assembly of a pear dwarfing rootstock.</title>
        <authorList>
            <person name="Wang F."/>
            <person name="Wang J."/>
            <person name="Li S."/>
            <person name="Zhang Y."/>
            <person name="Fang M."/>
            <person name="Ma L."/>
            <person name="Zhao Y."/>
            <person name="Jiang S."/>
        </authorList>
    </citation>
    <scope>NUCLEOTIDE SEQUENCE [LARGE SCALE GENOMIC DNA]</scope>
</reference>
<feature type="region of interest" description="Disordered" evidence="1">
    <location>
        <begin position="50"/>
        <end position="86"/>
    </location>
</feature>
<protein>
    <submittedName>
        <fullName evidence="2">Uncharacterized protein</fullName>
    </submittedName>
</protein>
<reference evidence="2 3" key="1">
    <citation type="submission" date="2019-09" db="EMBL/GenBank/DDBJ databases">
        <authorList>
            <person name="Ou C."/>
        </authorList>
    </citation>
    <scope>NUCLEOTIDE SEQUENCE [LARGE SCALE GENOMIC DNA]</scope>
    <source>
        <strain evidence="2">S2</strain>
        <tissue evidence="2">Leaf</tissue>
    </source>
</reference>
<evidence type="ECO:0000256" key="1">
    <source>
        <dbReference type="SAM" id="MobiDB-lite"/>
    </source>
</evidence>
<gene>
    <name evidence="2" type="ORF">D8674_020723</name>
</gene>
<accession>A0A5N5HGY0</accession>
<dbReference type="AlphaFoldDB" id="A0A5N5HGY0"/>
<feature type="compositionally biased region" description="Basic and acidic residues" evidence="1">
    <location>
        <begin position="1"/>
        <end position="11"/>
    </location>
</feature>
<evidence type="ECO:0000313" key="2">
    <source>
        <dbReference type="EMBL" id="KAB2627105.1"/>
    </source>
</evidence>
<dbReference type="Proteomes" id="UP000327157">
    <property type="component" value="Chromosome 2"/>
</dbReference>
<comment type="caution">
    <text evidence="2">The sequence shown here is derived from an EMBL/GenBank/DDBJ whole genome shotgun (WGS) entry which is preliminary data.</text>
</comment>
<reference evidence="2 3" key="3">
    <citation type="submission" date="2019-11" db="EMBL/GenBank/DDBJ databases">
        <title>A de novo genome assembly of a pear dwarfing rootstock.</title>
        <authorList>
            <person name="Wang F."/>
            <person name="Wang J."/>
            <person name="Li S."/>
            <person name="Zhang Y."/>
            <person name="Fang M."/>
            <person name="Ma L."/>
            <person name="Zhao Y."/>
            <person name="Jiang S."/>
        </authorList>
    </citation>
    <scope>NUCLEOTIDE SEQUENCE [LARGE SCALE GENOMIC DNA]</scope>
    <source>
        <strain evidence="2">S2</strain>
        <tissue evidence="2">Leaf</tissue>
    </source>
</reference>
<proteinExistence type="predicted"/>
<evidence type="ECO:0000313" key="3">
    <source>
        <dbReference type="Proteomes" id="UP000327157"/>
    </source>
</evidence>